<organism evidence="2 3">
    <name type="scientific">Ignelater luminosus</name>
    <name type="common">Cucubano</name>
    <name type="synonym">Pyrophorus luminosus</name>
    <dbReference type="NCBI Taxonomy" id="2038154"/>
    <lineage>
        <taxon>Eukaryota</taxon>
        <taxon>Metazoa</taxon>
        <taxon>Ecdysozoa</taxon>
        <taxon>Arthropoda</taxon>
        <taxon>Hexapoda</taxon>
        <taxon>Insecta</taxon>
        <taxon>Pterygota</taxon>
        <taxon>Neoptera</taxon>
        <taxon>Endopterygota</taxon>
        <taxon>Coleoptera</taxon>
        <taxon>Polyphaga</taxon>
        <taxon>Elateriformia</taxon>
        <taxon>Elateroidea</taxon>
        <taxon>Elateridae</taxon>
        <taxon>Agrypninae</taxon>
        <taxon>Pyrophorini</taxon>
        <taxon>Ignelater</taxon>
    </lineage>
</organism>
<dbReference type="Proteomes" id="UP000801492">
    <property type="component" value="Unassembled WGS sequence"/>
</dbReference>
<evidence type="ECO:0000313" key="2">
    <source>
        <dbReference type="EMBL" id="KAF2888573.1"/>
    </source>
</evidence>
<proteinExistence type="predicted"/>
<gene>
    <name evidence="2" type="ORF">ILUMI_17599</name>
</gene>
<reference evidence="2" key="1">
    <citation type="submission" date="2019-08" db="EMBL/GenBank/DDBJ databases">
        <title>The genome of the North American firefly Photinus pyralis.</title>
        <authorList>
            <consortium name="Photinus pyralis genome working group"/>
            <person name="Fallon T.R."/>
            <person name="Sander Lower S.E."/>
            <person name="Weng J.-K."/>
        </authorList>
    </citation>
    <scope>NUCLEOTIDE SEQUENCE</scope>
    <source>
        <strain evidence="2">TRF0915ILg1</strain>
        <tissue evidence="2">Whole body</tissue>
    </source>
</reference>
<feature type="compositionally biased region" description="Acidic residues" evidence="1">
    <location>
        <begin position="38"/>
        <end position="48"/>
    </location>
</feature>
<dbReference type="EMBL" id="VTPC01075985">
    <property type="protein sequence ID" value="KAF2888573.1"/>
    <property type="molecule type" value="Genomic_DNA"/>
</dbReference>
<dbReference type="AlphaFoldDB" id="A0A8K0CQ67"/>
<evidence type="ECO:0000256" key="1">
    <source>
        <dbReference type="SAM" id="MobiDB-lite"/>
    </source>
</evidence>
<accession>A0A8K0CQ67</accession>
<keyword evidence="3" id="KW-1185">Reference proteome</keyword>
<name>A0A8K0CQ67_IGNLU</name>
<protein>
    <submittedName>
        <fullName evidence="2">Uncharacterized protein</fullName>
    </submittedName>
</protein>
<feature type="region of interest" description="Disordered" evidence="1">
    <location>
        <begin position="19"/>
        <end position="97"/>
    </location>
</feature>
<sequence length="97" mass="11361">MCLNEKEQKRFRRLLQELNNEEDQHNKGLLSCSQDLNPNDDSEAEIDSEERQEKNSNSEQDISDSEQENYNYARDLTYKGKDGTISWNKHLPPSKIS</sequence>
<evidence type="ECO:0000313" key="3">
    <source>
        <dbReference type="Proteomes" id="UP000801492"/>
    </source>
</evidence>
<comment type="caution">
    <text evidence="2">The sequence shown here is derived from an EMBL/GenBank/DDBJ whole genome shotgun (WGS) entry which is preliminary data.</text>
</comment>